<dbReference type="EMBL" id="JAWWNJ010000001">
    <property type="protein sequence ID" value="KAK7063409.1"/>
    <property type="molecule type" value="Genomic_DNA"/>
</dbReference>
<comment type="caution">
    <text evidence="2">The sequence shown here is derived from an EMBL/GenBank/DDBJ whole genome shotgun (WGS) entry which is preliminary data.</text>
</comment>
<organism evidence="2 3">
    <name type="scientific">Favolaschia claudopus</name>
    <dbReference type="NCBI Taxonomy" id="2862362"/>
    <lineage>
        <taxon>Eukaryota</taxon>
        <taxon>Fungi</taxon>
        <taxon>Dikarya</taxon>
        <taxon>Basidiomycota</taxon>
        <taxon>Agaricomycotina</taxon>
        <taxon>Agaricomycetes</taxon>
        <taxon>Agaricomycetidae</taxon>
        <taxon>Agaricales</taxon>
        <taxon>Marasmiineae</taxon>
        <taxon>Mycenaceae</taxon>
        <taxon>Favolaschia</taxon>
    </lineage>
</organism>
<evidence type="ECO:0000256" key="1">
    <source>
        <dbReference type="SAM" id="SignalP"/>
    </source>
</evidence>
<feature type="signal peptide" evidence="1">
    <location>
        <begin position="1"/>
        <end position="23"/>
    </location>
</feature>
<dbReference type="AlphaFoldDB" id="A0AAW0ECJ7"/>
<evidence type="ECO:0000313" key="2">
    <source>
        <dbReference type="EMBL" id="KAK7063409.1"/>
    </source>
</evidence>
<keyword evidence="3" id="KW-1185">Reference proteome</keyword>
<proteinExistence type="predicted"/>
<evidence type="ECO:0000313" key="3">
    <source>
        <dbReference type="Proteomes" id="UP001362999"/>
    </source>
</evidence>
<name>A0AAW0ECJ7_9AGAR</name>
<feature type="non-terminal residue" evidence="2">
    <location>
        <position position="1"/>
    </location>
</feature>
<sequence>RVREVHLMLSLIQLALNVDSIRAQSRLRHGPKRDTTDKTLAQLYAPGTPENTFRDWVSSGKRLLLLCAGGTLYLLPIIAALDLRSHITRQVNEWDLLSLSTALRRVKHGMWHPMVHRLMMPIFHMRASTSGYVKSFRLLWNVPAAVGVVPSTLVFGFSDIGVSDRVFDGVQTCFPTLFTRSLEWDSARVPLWKSLSDPTKTCLPSIFTLKTPLKFKKTKSPVTKANRNEFTDSQREKAEVAYMAQDLEDLQDEVQALHIVDDNGQLLSLLFKVPEEYRQLLNDAIMHIHTCMPGEFKDANSRDEFFRYLACHYSWYARYAEKVCAAHTLFFCTASSFLGHRCTCSTS</sequence>
<protein>
    <submittedName>
        <fullName evidence="2">Uncharacterized protein</fullName>
    </submittedName>
</protein>
<keyword evidence="1" id="KW-0732">Signal</keyword>
<accession>A0AAW0ECJ7</accession>
<reference evidence="2 3" key="1">
    <citation type="journal article" date="2024" name="J Genomics">
        <title>Draft genome sequencing and assembly of Favolaschia claudopus CIRM-BRFM 2984 isolated from oak limbs.</title>
        <authorList>
            <person name="Navarro D."/>
            <person name="Drula E."/>
            <person name="Chaduli D."/>
            <person name="Cazenave R."/>
            <person name="Ahrendt S."/>
            <person name="Wang J."/>
            <person name="Lipzen A."/>
            <person name="Daum C."/>
            <person name="Barry K."/>
            <person name="Grigoriev I.V."/>
            <person name="Favel A."/>
            <person name="Rosso M.N."/>
            <person name="Martin F."/>
        </authorList>
    </citation>
    <scope>NUCLEOTIDE SEQUENCE [LARGE SCALE GENOMIC DNA]</scope>
    <source>
        <strain evidence="2 3">CIRM-BRFM 2984</strain>
    </source>
</reference>
<feature type="chain" id="PRO_5043698857" evidence="1">
    <location>
        <begin position="24"/>
        <end position="347"/>
    </location>
</feature>
<gene>
    <name evidence="2" type="ORF">R3P38DRAFT_2490544</name>
</gene>
<dbReference type="Proteomes" id="UP001362999">
    <property type="component" value="Unassembled WGS sequence"/>
</dbReference>